<feature type="transmembrane region" description="Helical" evidence="7">
    <location>
        <begin position="69"/>
        <end position="90"/>
    </location>
</feature>
<dbReference type="AlphaFoldDB" id="A0A2H0AAE9"/>
<keyword evidence="4 7" id="KW-0812">Transmembrane</keyword>
<dbReference type="Proteomes" id="UP000231067">
    <property type="component" value="Unassembled WGS sequence"/>
</dbReference>
<evidence type="ECO:0000313" key="9">
    <source>
        <dbReference type="Proteomes" id="UP000231067"/>
    </source>
</evidence>
<comment type="subcellular location">
    <subcellularLocation>
        <location evidence="1">Cell membrane</location>
        <topology evidence="1">Multi-pass membrane protein</topology>
    </subcellularLocation>
</comment>
<evidence type="ECO:0000313" key="8">
    <source>
        <dbReference type="EMBL" id="PIP42396.1"/>
    </source>
</evidence>
<dbReference type="GO" id="GO:0005886">
    <property type="term" value="C:plasma membrane"/>
    <property type="evidence" value="ECO:0007669"/>
    <property type="project" value="UniProtKB-SubCell"/>
</dbReference>
<accession>A0A2H0AAE9</accession>
<evidence type="ECO:0000256" key="5">
    <source>
        <dbReference type="ARBA" id="ARBA00022989"/>
    </source>
</evidence>
<feature type="transmembrane region" description="Helical" evidence="7">
    <location>
        <begin position="142"/>
        <end position="163"/>
    </location>
</feature>
<dbReference type="Pfam" id="PF03916">
    <property type="entry name" value="NrfD"/>
    <property type="match status" value="1"/>
</dbReference>
<protein>
    <submittedName>
        <fullName evidence="8">Uncharacterized protein</fullName>
    </submittedName>
</protein>
<dbReference type="InterPro" id="IPR052049">
    <property type="entry name" value="Electron_transfer_protein"/>
</dbReference>
<evidence type="ECO:0000256" key="4">
    <source>
        <dbReference type="ARBA" id="ARBA00022692"/>
    </source>
</evidence>
<dbReference type="EMBL" id="PCSH01000010">
    <property type="protein sequence ID" value="PIP42396.1"/>
    <property type="molecule type" value="Genomic_DNA"/>
</dbReference>
<evidence type="ECO:0000256" key="1">
    <source>
        <dbReference type="ARBA" id="ARBA00004651"/>
    </source>
</evidence>
<comment type="similarity">
    <text evidence="2">Belongs to the NrfD family.</text>
</comment>
<comment type="caution">
    <text evidence="8">The sequence shown here is derived from an EMBL/GenBank/DDBJ whole genome shotgun (WGS) entry which is preliminary data.</text>
</comment>
<gene>
    <name evidence="8" type="ORF">COX18_00395</name>
</gene>
<evidence type="ECO:0000256" key="7">
    <source>
        <dbReference type="SAM" id="Phobius"/>
    </source>
</evidence>
<name>A0A2H0AAE9_9BACT</name>
<keyword evidence="5 7" id="KW-1133">Transmembrane helix</keyword>
<dbReference type="InterPro" id="IPR005614">
    <property type="entry name" value="NrfD-like"/>
</dbReference>
<evidence type="ECO:0000256" key="3">
    <source>
        <dbReference type="ARBA" id="ARBA00022475"/>
    </source>
</evidence>
<evidence type="ECO:0000256" key="6">
    <source>
        <dbReference type="ARBA" id="ARBA00023136"/>
    </source>
</evidence>
<organism evidence="8 9">
    <name type="scientific">Candidatus Desantisbacteria bacterium CG23_combo_of_CG06-09_8_20_14_all_40_23</name>
    <dbReference type="NCBI Taxonomy" id="1974550"/>
    <lineage>
        <taxon>Bacteria</taxon>
        <taxon>Candidatus Desantisiibacteriota</taxon>
    </lineage>
</organism>
<dbReference type="Gene3D" id="1.20.1630.10">
    <property type="entry name" value="Formate dehydrogenase/DMSO reductase domain"/>
    <property type="match status" value="1"/>
</dbReference>
<proteinExistence type="inferred from homology"/>
<feature type="transmembrane region" description="Helical" evidence="7">
    <location>
        <begin position="41"/>
        <end position="62"/>
    </location>
</feature>
<sequence>MDKKLIQFFAAIGIPAACLLHGYTGFIFGSVVANPWWSTPLMPFIFILSAMVSGIAIGFVVLRNPKGMVMNLLVMVSSILLIIQVASMRWNVIIGGQLFSKSFRGFTEHLHTCLNEVLLEYYSPFCKLLSYLHINLFGLERIMVSGGILALYFVFIVVFCKLLPPFEKTEDVID</sequence>
<reference evidence="8 9" key="1">
    <citation type="submission" date="2017-09" db="EMBL/GenBank/DDBJ databases">
        <title>Depth-based differentiation of microbial function through sediment-hosted aquifers and enrichment of novel symbionts in the deep terrestrial subsurface.</title>
        <authorList>
            <person name="Probst A.J."/>
            <person name="Ladd B."/>
            <person name="Jarett J.K."/>
            <person name="Geller-Mcgrath D.E."/>
            <person name="Sieber C.M."/>
            <person name="Emerson J.B."/>
            <person name="Anantharaman K."/>
            <person name="Thomas B.C."/>
            <person name="Malmstrom R."/>
            <person name="Stieglmeier M."/>
            <person name="Klingl A."/>
            <person name="Woyke T."/>
            <person name="Ryan C.M."/>
            <person name="Banfield J.F."/>
        </authorList>
    </citation>
    <scope>NUCLEOTIDE SEQUENCE [LARGE SCALE GENOMIC DNA]</scope>
    <source>
        <strain evidence="8">CG23_combo_of_CG06-09_8_20_14_all_40_23</strain>
    </source>
</reference>
<keyword evidence="6 7" id="KW-0472">Membrane</keyword>
<keyword evidence="3" id="KW-1003">Cell membrane</keyword>
<feature type="transmembrane region" description="Helical" evidence="7">
    <location>
        <begin position="7"/>
        <end position="29"/>
    </location>
</feature>
<evidence type="ECO:0000256" key="2">
    <source>
        <dbReference type="ARBA" id="ARBA00008929"/>
    </source>
</evidence>
<dbReference type="PANTHER" id="PTHR34856:SF2">
    <property type="entry name" value="PROTEIN NRFD"/>
    <property type="match status" value="1"/>
</dbReference>
<dbReference type="PANTHER" id="PTHR34856">
    <property type="entry name" value="PROTEIN NRFD"/>
    <property type="match status" value="1"/>
</dbReference>